<feature type="transmembrane region" description="Helical" evidence="1">
    <location>
        <begin position="94"/>
        <end position="117"/>
    </location>
</feature>
<protein>
    <submittedName>
        <fullName evidence="3">Uncharacterized protein</fullName>
    </submittedName>
</protein>
<dbReference type="AlphaFoldDB" id="A0AAN9XZD9"/>
<evidence type="ECO:0000256" key="2">
    <source>
        <dbReference type="SAM" id="SignalP"/>
    </source>
</evidence>
<accession>A0AAN9XZD9</accession>
<gene>
    <name evidence="3" type="ORF">V9T40_012365</name>
</gene>
<keyword evidence="1" id="KW-0472">Membrane</keyword>
<dbReference type="Proteomes" id="UP001367676">
    <property type="component" value="Unassembled WGS sequence"/>
</dbReference>
<evidence type="ECO:0000313" key="3">
    <source>
        <dbReference type="EMBL" id="KAK7576079.1"/>
    </source>
</evidence>
<sequence length="129" mass="14704">MKFLILLALSWHLYSKVISDDVKDPSNFCMKALYHKETPGPEALLHGQVWDGSWEYTPDDKPCMKIWFDPANGNPNDAVFSSKMQSTKPASTNLLGLCSLIFILMFVIILSLFVAFVKMRNRFRKGILC</sequence>
<keyword evidence="4" id="KW-1185">Reference proteome</keyword>
<keyword evidence="2" id="KW-0732">Signal</keyword>
<proteinExistence type="predicted"/>
<dbReference type="EMBL" id="JBBCAQ010000036">
    <property type="protein sequence ID" value="KAK7576079.1"/>
    <property type="molecule type" value="Genomic_DNA"/>
</dbReference>
<reference evidence="3 4" key="1">
    <citation type="submission" date="2024-03" db="EMBL/GenBank/DDBJ databases">
        <title>Adaptation during the transition from Ophiocordyceps entomopathogen to insect associate is accompanied by gene loss and intensified selection.</title>
        <authorList>
            <person name="Ward C.M."/>
            <person name="Onetto C.A."/>
            <person name="Borneman A.R."/>
        </authorList>
    </citation>
    <scope>NUCLEOTIDE SEQUENCE [LARGE SCALE GENOMIC DNA]</scope>
    <source>
        <strain evidence="3">AWRI1</strain>
        <tissue evidence="3">Single Adult Female</tissue>
    </source>
</reference>
<feature type="signal peptide" evidence="2">
    <location>
        <begin position="1"/>
        <end position="19"/>
    </location>
</feature>
<keyword evidence="1" id="KW-1133">Transmembrane helix</keyword>
<organism evidence="3 4">
    <name type="scientific">Parthenolecanium corni</name>
    <dbReference type="NCBI Taxonomy" id="536013"/>
    <lineage>
        <taxon>Eukaryota</taxon>
        <taxon>Metazoa</taxon>
        <taxon>Ecdysozoa</taxon>
        <taxon>Arthropoda</taxon>
        <taxon>Hexapoda</taxon>
        <taxon>Insecta</taxon>
        <taxon>Pterygota</taxon>
        <taxon>Neoptera</taxon>
        <taxon>Paraneoptera</taxon>
        <taxon>Hemiptera</taxon>
        <taxon>Sternorrhyncha</taxon>
        <taxon>Coccoidea</taxon>
        <taxon>Coccidae</taxon>
        <taxon>Parthenolecanium</taxon>
    </lineage>
</organism>
<comment type="caution">
    <text evidence="3">The sequence shown here is derived from an EMBL/GenBank/DDBJ whole genome shotgun (WGS) entry which is preliminary data.</text>
</comment>
<keyword evidence="1" id="KW-0812">Transmembrane</keyword>
<feature type="chain" id="PRO_5043032112" evidence="2">
    <location>
        <begin position="20"/>
        <end position="129"/>
    </location>
</feature>
<name>A0AAN9XZD9_9HEMI</name>
<evidence type="ECO:0000256" key="1">
    <source>
        <dbReference type="SAM" id="Phobius"/>
    </source>
</evidence>
<evidence type="ECO:0000313" key="4">
    <source>
        <dbReference type="Proteomes" id="UP001367676"/>
    </source>
</evidence>